<dbReference type="Gene3D" id="3.40.50.300">
    <property type="entry name" value="P-loop containing nucleotide triphosphate hydrolases"/>
    <property type="match status" value="1"/>
</dbReference>
<dbReference type="Pfam" id="PF13173">
    <property type="entry name" value="AAA_14"/>
    <property type="match status" value="1"/>
</dbReference>
<protein>
    <submittedName>
        <fullName evidence="3">ATPase</fullName>
    </submittedName>
</protein>
<evidence type="ECO:0000313" key="3">
    <source>
        <dbReference type="EMBL" id="PIU36538.1"/>
    </source>
</evidence>
<feature type="domain" description="AAA" evidence="1">
    <location>
        <begin position="9"/>
        <end position="131"/>
    </location>
</feature>
<dbReference type="PANTHER" id="PTHR43566:SF1">
    <property type="entry name" value="AAA+ ATPASE DOMAIN-CONTAINING PROTEIN"/>
    <property type="match status" value="1"/>
</dbReference>
<dbReference type="Proteomes" id="UP000230184">
    <property type="component" value="Unassembled WGS sequence"/>
</dbReference>
<dbReference type="EMBL" id="PEWY01000154">
    <property type="protein sequence ID" value="PIU36538.1"/>
    <property type="molecule type" value="Genomic_DNA"/>
</dbReference>
<dbReference type="AlphaFoldDB" id="A0A2M6YSN9"/>
<dbReference type="SUPFAM" id="SSF52540">
    <property type="entry name" value="P-loop containing nucleoside triphosphate hydrolases"/>
    <property type="match status" value="1"/>
</dbReference>
<evidence type="ECO:0000259" key="1">
    <source>
        <dbReference type="Pfam" id="PF13173"/>
    </source>
</evidence>
<accession>A0A2M6YSN9</accession>
<sequence>MVTSAIKTNKVLVIYGPRQVGKTTLVNNFLPNYSGKVYKSTGENSQLRRVLESSDFSQIIPFFSSYNLIFIDEAQKINNIGQGLKIIVDQIPGIKVITTGSSSFDLSNQIGEPLVGRQNIIKLYPLSVSELMAQYGSAYPYEQINNLLVYGSYPESIMAKSFQNKINIISQICDSYLLKDILEIESIKKSKKLYDLLKLIAFQIGSEVSLQEIGAQLEISKNTVAKYLDLLEKTFVLYNLRPYFFNQRKAISKKSKYYFYDLGIRNSIIGNFNPVSSRNDVGALWENFLVIERLKKQAYKPIYSNNYFWRTWEKHEVDWVEMRDGKLYGYEFKWGAKTKIKTKNKSIWLLSYPKEAAFELVNQNNYLNFIT</sequence>
<evidence type="ECO:0000313" key="4">
    <source>
        <dbReference type="Proteomes" id="UP000230184"/>
    </source>
</evidence>
<proteinExistence type="predicted"/>
<feature type="domain" description="DUF4143" evidence="2">
    <location>
        <begin position="179"/>
        <end position="335"/>
    </location>
</feature>
<name>A0A2M6YSN9_9BACT</name>
<reference evidence="4" key="1">
    <citation type="submission" date="2017-09" db="EMBL/GenBank/DDBJ databases">
        <title>Depth-based differentiation of microbial function through sediment-hosted aquifers and enrichment of novel symbionts in the deep terrestrial subsurface.</title>
        <authorList>
            <person name="Probst A.J."/>
            <person name="Ladd B."/>
            <person name="Jarett J.K."/>
            <person name="Geller-Mcgrath D.E."/>
            <person name="Sieber C.M.K."/>
            <person name="Emerson J.B."/>
            <person name="Anantharaman K."/>
            <person name="Thomas B.C."/>
            <person name="Malmstrom R."/>
            <person name="Stieglmeier M."/>
            <person name="Klingl A."/>
            <person name="Woyke T."/>
            <person name="Ryan C.M."/>
            <person name="Banfield J.F."/>
        </authorList>
    </citation>
    <scope>NUCLEOTIDE SEQUENCE [LARGE SCALE GENOMIC DNA]</scope>
</reference>
<dbReference type="PANTHER" id="PTHR43566">
    <property type="entry name" value="CONSERVED PROTEIN"/>
    <property type="match status" value="1"/>
</dbReference>
<organism evidence="3 4">
    <name type="scientific">Candidatus Roizmanbacteria bacterium CG07_land_8_20_14_0_80_34_15</name>
    <dbReference type="NCBI Taxonomy" id="1974849"/>
    <lineage>
        <taxon>Bacteria</taxon>
        <taxon>Candidatus Roizmaniibacteriota</taxon>
    </lineage>
</organism>
<dbReference type="Pfam" id="PF13635">
    <property type="entry name" value="DUF4143"/>
    <property type="match status" value="1"/>
</dbReference>
<gene>
    <name evidence="3" type="ORF">COT02_05525</name>
</gene>
<dbReference type="InterPro" id="IPR041682">
    <property type="entry name" value="AAA_14"/>
</dbReference>
<comment type="caution">
    <text evidence="3">The sequence shown here is derived from an EMBL/GenBank/DDBJ whole genome shotgun (WGS) entry which is preliminary data.</text>
</comment>
<dbReference type="InterPro" id="IPR027417">
    <property type="entry name" value="P-loop_NTPase"/>
</dbReference>
<evidence type="ECO:0000259" key="2">
    <source>
        <dbReference type="Pfam" id="PF13635"/>
    </source>
</evidence>
<dbReference type="InterPro" id="IPR025420">
    <property type="entry name" value="DUF4143"/>
</dbReference>